<reference evidence="2" key="1">
    <citation type="submission" date="2020-04" db="EMBL/GenBank/DDBJ databases">
        <authorList>
            <person name="Alioto T."/>
            <person name="Alioto T."/>
            <person name="Gomez Garrido J."/>
        </authorList>
    </citation>
    <scope>NUCLEOTIDE SEQUENCE</scope>
    <source>
        <strain evidence="2">A484AB</strain>
    </source>
</reference>
<dbReference type="PANTHER" id="PTHR43861">
    <property type="entry name" value="TRANS-ACONITATE 2-METHYLTRANSFERASE-RELATED"/>
    <property type="match status" value="1"/>
</dbReference>
<feature type="domain" description="Methyltransferase" evidence="1">
    <location>
        <begin position="58"/>
        <end position="175"/>
    </location>
</feature>
<dbReference type="CDD" id="cd02440">
    <property type="entry name" value="AdoMet_MTases"/>
    <property type="match status" value="1"/>
</dbReference>
<dbReference type="PANTHER" id="PTHR43861:SF1">
    <property type="entry name" value="TRANS-ACONITATE 2-METHYLTRANSFERASE"/>
    <property type="match status" value="1"/>
</dbReference>
<dbReference type="Proteomes" id="UP001152795">
    <property type="component" value="Unassembled WGS sequence"/>
</dbReference>
<dbReference type="OrthoDB" id="5985723at2759"/>
<dbReference type="Pfam" id="PF13847">
    <property type="entry name" value="Methyltransf_31"/>
    <property type="match status" value="1"/>
</dbReference>
<dbReference type="InterPro" id="IPR029063">
    <property type="entry name" value="SAM-dependent_MTases_sf"/>
</dbReference>
<sequence>MCKAIAVNWRIPFARPCKATIPKMSAVRGSKHNAVLYSQLNDFQQHFGKKLAFTAEIKQGDKVLDMGCGTGEVTASVAELVGKQTQVVGVDPDIERIKVAVQQQSGIHENITFVHGDSSSKFPHFNEQYYDVHFSNFVLQWLNDREKEKFIDIAFKTLKPGGKIAIVSYEEDPVIVREAGKIVLEDIDNTKEKVQPYFVKKSVIETLLRRAGFGILHSKYFHNPYTFATAEDFLAFVYCSDYFDDTKISQSRKNDWVKTFVNKNGTVTLLDPTIYQIIGKKLD</sequence>
<keyword evidence="3" id="KW-1185">Reference proteome</keyword>
<proteinExistence type="predicted"/>
<dbReference type="InterPro" id="IPR025714">
    <property type="entry name" value="Methyltranfer_dom"/>
</dbReference>
<dbReference type="EMBL" id="CACRXK020023726">
    <property type="protein sequence ID" value="CAB4038029.1"/>
    <property type="molecule type" value="Genomic_DNA"/>
</dbReference>
<organism evidence="2 3">
    <name type="scientific">Paramuricea clavata</name>
    <name type="common">Red gorgonian</name>
    <name type="synonym">Violescent sea-whip</name>
    <dbReference type="NCBI Taxonomy" id="317549"/>
    <lineage>
        <taxon>Eukaryota</taxon>
        <taxon>Metazoa</taxon>
        <taxon>Cnidaria</taxon>
        <taxon>Anthozoa</taxon>
        <taxon>Octocorallia</taxon>
        <taxon>Malacalcyonacea</taxon>
        <taxon>Plexauridae</taxon>
        <taxon>Paramuricea</taxon>
    </lineage>
</organism>
<evidence type="ECO:0000313" key="3">
    <source>
        <dbReference type="Proteomes" id="UP001152795"/>
    </source>
</evidence>
<name>A0A7D9JZW1_PARCT</name>
<protein>
    <recommendedName>
        <fullName evidence="1">Methyltransferase domain-containing protein</fullName>
    </recommendedName>
</protein>
<gene>
    <name evidence="2" type="ORF">PACLA_8A038614</name>
</gene>
<evidence type="ECO:0000259" key="1">
    <source>
        <dbReference type="Pfam" id="PF13847"/>
    </source>
</evidence>
<comment type="caution">
    <text evidence="2">The sequence shown here is derived from an EMBL/GenBank/DDBJ whole genome shotgun (WGS) entry which is preliminary data.</text>
</comment>
<dbReference type="Gene3D" id="3.40.50.150">
    <property type="entry name" value="Vaccinia Virus protein VP39"/>
    <property type="match status" value="1"/>
</dbReference>
<accession>A0A7D9JZW1</accession>
<dbReference type="SUPFAM" id="SSF53335">
    <property type="entry name" value="S-adenosyl-L-methionine-dependent methyltransferases"/>
    <property type="match status" value="1"/>
</dbReference>
<dbReference type="AlphaFoldDB" id="A0A7D9JZW1"/>
<evidence type="ECO:0000313" key="2">
    <source>
        <dbReference type="EMBL" id="CAB4038029.1"/>
    </source>
</evidence>